<name>A0A940DQH9_9BACT</name>
<reference evidence="1" key="2">
    <citation type="journal article" date="2021" name="PeerJ">
        <title>Extensive microbial diversity within the chicken gut microbiome revealed by metagenomics and culture.</title>
        <authorList>
            <person name="Gilroy R."/>
            <person name="Ravi A."/>
            <person name="Getino M."/>
            <person name="Pursley I."/>
            <person name="Horton D.L."/>
            <person name="Alikhan N.F."/>
            <person name="Baker D."/>
            <person name="Gharbi K."/>
            <person name="Hall N."/>
            <person name="Watson M."/>
            <person name="Adriaenssens E.M."/>
            <person name="Foster-Nyarko E."/>
            <person name="Jarju S."/>
            <person name="Secka A."/>
            <person name="Antonio M."/>
            <person name="Oren A."/>
            <person name="Chaudhuri R.R."/>
            <person name="La Ragione R."/>
            <person name="Hildebrand F."/>
            <person name="Pallen M.J."/>
        </authorList>
    </citation>
    <scope>NUCLEOTIDE SEQUENCE</scope>
    <source>
        <strain evidence="1">F1-3629</strain>
    </source>
</reference>
<evidence type="ECO:0000313" key="2">
    <source>
        <dbReference type="Proteomes" id="UP000771749"/>
    </source>
</evidence>
<dbReference type="AlphaFoldDB" id="A0A940DQH9"/>
<accession>A0A940DQH9</accession>
<organism evidence="1 2">
    <name type="scientific">Candidatus Cryptobacteroides gallistercoris</name>
    <dbReference type="NCBI Taxonomy" id="2840765"/>
    <lineage>
        <taxon>Bacteria</taxon>
        <taxon>Pseudomonadati</taxon>
        <taxon>Bacteroidota</taxon>
        <taxon>Bacteroidia</taxon>
        <taxon>Bacteroidales</taxon>
        <taxon>Candidatus Cryptobacteroides</taxon>
    </lineage>
</organism>
<dbReference type="Proteomes" id="UP000771749">
    <property type="component" value="Unassembled WGS sequence"/>
</dbReference>
<protein>
    <submittedName>
        <fullName evidence="1">Uncharacterized protein</fullName>
    </submittedName>
</protein>
<sequence>MTPITTPYIDWEDTTKILINNYGMVTLPWYNGAQGSMPESIINDYKKSDGWELLYNFCSDKNENTLGNKNYLIFYNKISGKLRIFYYSPDIITNGTTTIAQLRTENPTWMFAFNNAYASQYMEFMTGNKEACSSLVTTSDNRSTSLGWNCFDIELAYDPSIGDNNHFGISFYDQNISSLTLKGFLNSKAKGSISTTNVTNSMNPIINLIGDNASEAIEEAYENGVKNKKAENNKSVIGGLLGSLGSKIITTGINHLFSSFIARFDKENEEESLIEIHSEGTADFSGNIMSSIPSAIPPIQNLRLPGTEPNSTDYISPLYDKVLGAWSIREIPQIAVDDVLTPTVYPAQSKHPDYKYFCVDYNRYVHFPAFTKTEILVNPETLACISDYDVSIEYFILAKQDGIDYTLKNHNQYLKDCVYERQRDSGSDSFSSAETLIYKLGNVIEFENSDINNPLYSYRKSLGDDIILKQLQTEVTYKVPATQNFDNLIAKITVTFYPKAPYNDKPVVSTKTVKLPPAIRVVEQTPVYIYNPYVKPEYIDDEELWNRRWDWTK</sequence>
<reference evidence="1" key="1">
    <citation type="submission" date="2020-10" db="EMBL/GenBank/DDBJ databases">
        <authorList>
            <person name="Gilroy R."/>
        </authorList>
    </citation>
    <scope>NUCLEOTIDE SEQUENCE</scope>
    <source>
        <strain evidence="1">F1-3629</strain>
    </source>
</reference>
<evidence type="ECO:0000313" key="1">
    <source>
        <dbReference type="EMBL" id="MBO8454310.1"/>
    </source>
</evidence>
<gene>
    <name evidence="1" type="ORF">IAC07_06275</name>
</gene>
<comment type="caution">
    <text evidence="1">The sequence shown here is derived from an EMBL/GenBank/DDBJ whole genome shotgun (WGS) entry which is preliminary data.</text>
</comment>
<proteinExistence type="predicted"/>
<dbReference type="EMBL" id="JADIMJ010000093">
    <property type="protein sequence ID" value="MBO8454310.1"/>
    <property type="molecule type" value="Genomic_DNA"/>
</dbReference>